<keyword evidence="3" id="KW-1185">Reference proteome</keyword>
<accession>A0A4C1V9M8</accession>
<evidence type="ECO:0000256" key="1">
    <source>
        <dbReference type="SAM" id="MobiDB-lite"/>
    </source>
</evidence>
<gene>
    <name evidence="2" type="ORF">EVAR_17450_1</name>
</gene>
<proteinExistence type="predicted"/>
<dbReference type="Proteomes" id="UP000299102">
    <property type="component" value="Unassembled WGS sequence"/>
</dbReference>
<reference evidence="2 3" key="1">
    <citation type="journal article" date="2019" name="Commun. Biol.">
        <title>The bagworm genome reveals a unique fibroin gene that provides high tensile strength.</title>
        <authorList>
            <person name="Kono N."/>
            <person name="Nakamura H."/>
            <person name="Ohtoshi R."/>
            <person name="Tomita M."/>
            <person name="Numata K."/>
            <person name="Arakawa K."/>
        </authorList>
    </citation>
    <scope>NUCLEOTIDE SEQUENCE [LARGE SCALE GENOMIC DNA]</scope>
</reference>
<feature type="region of interest" description="Disordered" evidence="1">
    <location>
        <begin position="1"/>
        <end position="54"/>
    </location>
</feature>
<organism evidence="2 3">
    <name type="scientific">Eumeta variegata</name>
    <name type="common">Bagworm moth</name>
    <name type="synonym">Eumeta japonica</name>
    <dbReference type="NCBI Taxonomy" id="151549"/>
    <lineage>
        <taxon>Eukaryota</taxon>
        <taxon>Metazoa</taxon>
        <taxon>Ecdysozoa</taxon>
        <taxon>Arthropoda</taxon>
        <taxon>Hexapoda</taxon>
        <taxon>Insecta</taxon>
        <taxon>Pterygota</taxon>
        <taxon>Neoptera</taxon>
        <taxon>Endopterygota</taxon>
        <taxon>Lepidoptera</taxon>
        <taxon>Glossata</taxon>
        <taxon>Ditrysia</taxon>
        <taxon>Tineoidea</taxon>
        <taxon>Psychidae</taxon>
        <taxon>Oiketicinae</taxon>
        <taxon>Eumeta</taxon>
    </lineage>
</organism>
<dbReference type="EMBL" id="BGZK01000305">
    <property type="protein sequence ID" value="GBP35588.1"/>
    <property type="molecule type" value="Genomic_DNA"/>
</dbReference>
<sequence>MLYSQHDEVKQFPEIKMQQRRSRLRRARPERQSSVRCPVRGGGKKYRRGADDSSAFRRNVEEKVGPESVVPAQSIIRRQF</sequence>
<protein>
    <submittedName>
        <fullName evidence="2">Uncharacterized protein</fullName>
    </submittedName>
</protein>
<comment type="caution">
    <text evidence="2">The sequence shown here is derived from an EMBL/GenBank/DDBJ whole genome shotgun (WGS) entry which is preliminary data.</text>
</comment>
<dbReference type="AlphaFoldDB" id="A0A4C1V9M8"/>
<name>A0A4C1V9M8_EUMVA</name>
<feature type="compositionally biased region" description="Basic and acidic residues" evidence="1">
    <location>
        <begin position="1"/>
        <end position="13"/>
    </location>
</feature>
<evidence type="ECO:0000313" key="3">
    <source>
        <dbReference type="Proteomes" id="UP000299102"/>
    </source>
</evidence>
<evidence type="ECO:0000313" key="2">
    <source>
        <dbReference type="EMBL" id="GBP35588.1"/>
    </source>
</evidence>